<dbReference type="RefSeq" id="WP_092476250.1">
    <property type="nucleotide sequence ID" value="NZ_FOOX01000041.1"/>
</dbReference>
<accession>A0A1I2ZVF6</accession>
<evidence type="ECO:0000313" key="2">
    <source>
        <dbReference type="Proteomes" id="UP000199337"/>
    </source>
</evidence>
<proteinExistence type="predicted"/>
<protein>
    <submittedName>
        <fullName evidence="1">Uncharacterized protein</fullName>
    </submittedName>
</protein>
<evidence type="ECO:0000313" key="1">
    <source>
        <dbReference type="EMBL" id="SFH41837.1"/>
    </source>
</evidence>
<dbReference type="STRING" id="341036.SAMN05660649_05133"/>
<dbReference type="AlphaFoldDB" id="A0A1I2ZVF6"/>
<dbReference type="EMBL" id="FOOX01000041">
    <property type="protein sequence ID" value="SFH41837.1"/>
    <property type="molecule type" value="Genomic_DNA"/>
</dbReference>
<name>A0A1I2ZVF6_9FIRM</name>
<reference evidence="2" key="1">
    <citation type="submission" date="2016-10" db="EMBL/GenBank/DDBJ databases">
        <authorList>
            <person name="Varghese N."/>
            <person name="Submissions S."/>
        </authorList>
    </citation>
    <scope>NUCLEOTIDE SEQUENCE [LARGE SCALE GENOMIC DNA]</scope>
    <source>
        <strain evidence="2">DSM 17038</strain>
    </source>
</reference>
<gene>
    <name evidence="1" type="ORF">SAMN05660649_05133</name>
</gene>
<organism evidence="1 2">
    <name type="scientific">Desulfotruncus arcticus DSM 17038</name>
    <dbReference type="NCBI Taxonomy" id="1121424"/>
    <lineage>
        <taxon>Bacteria</taxon>
        <taxon>Bacillati</taxon>
        <taxon>Bacillota</taxon>
        <taxon>Clostridia</taxon>
        <taxon>Eubacteriales</taxon>
        <taxon>Desulfallaceae</taxon>
        <taxon>Desulfotruncus</taxon>
    </lineage>
</organism>
<sequence length="127" mass="14870">MSDEFKKVENLIDKALEEVKNNVIYKDNNLVSSYIKYNAGEKESIFNIDYRDGKLWAFFPLEIAFELESKLKNTDFCVVTDPSKYHSGNATAYYEGENYQTIKQIVEAMIIYVTSERFKEHKAKRKS</sequence>
<keyword evidence="2" id="KW-1185">Reference proteome</keyword>
<dbReference type="Proteomes" id="UP000199337">
    <property type="component" value="Unassembled WGS sequence"/>
</dbReference>